<dbReference type="Pfam" id="PF05743">
    <property type="entry name" value="UEV"/>
    <property type="match status" value="1"/>
</dbReference>
<dbReference type="InterPro" id="IPR052070">
    <property type="entry name" value="ESCRT-I_UEV_domain"/>
</dbReference>
<dbReference type="SUPFAM" id="SSF54495">
    <property type="entry name" value="UBC-like"/>
    <property type="match status" value="1"/>
</dbReference>
<proteinExistence type="inferred from homology"/>
<dbReference type="GO" id="GO:0043130">
    <property type="term" value="F:ubiquitin binding"/>
    <property type="evidence" value="ECO:0007669"/>
    <property type="project" value="TreeGrafter"/>
</dbReference>
<comment type="caution">
    <text evidence="10">The sequence shown here is derived from an EMBL/GenBank/DDBJ whole genome shotgun (WGS) entry which is preliminary data.</text>
</comment>
<dbReference type="AlphaFoldDB" id="A0AAD1UNE0"/>
<evidence type="ECO:0000256" key="4">
    <source>
        <dbReference type="ARBA" id="ARBA00022753"/>
    </source>
</evidence>
<evidence type="ECO:0000256" key="6">
    <source>
        <dbReference type="ARBA" id="ARBA00023054"/>
    </source>
</evidence>
<name>A0AAD1UNE0_EUPCR</name>
<dbReference type="PANTHER" id="PTHR23306:SF3">
    <property type="entry name" value="TUMOR SUPPRESSOR PROTEIN 101"/>
    <property type="match status" value="1"/>
</dbReference>
<feature type="domain" description="SB" evidence="8">
    <location>
        <begin position="318"/>
        <end position="384"/>
    </location>
</feature>
<dbReference type="InterPro" id="IPR037202">
    <property type="entry name" value="ESCRT_assembly_dom"/>
</dbReference>
<comment type="subcellular location">
    <subcellularLocation>
        <location evidence="1">Endosome</location>
    </subcellularLocation>
</comment>
<evidence type="ECO:0000313" key="10">
    <source>
        <dbReference type="EMBL" id="CAI2371972.1"/>
    </source>
</evidence>
<dbReference type="InterPro" id="IPR016135">
    <property type="entry name" value="UBQ-conjugating_enzyme/RWD"/>
</dbReference>
<dbReference type="Pfam" id="PF09454">
    <property type="entry name" value="Vps23_core"/>
    <property type="match status" value="1"/>
</dbReference>
<keyword evidence="3 7" id="KW-0813">Transport</keyword>
<dbReference type="Gene3D" id="3.10.110.10">
    <property type="entry name" value="Ubiquitin Conjugating Enzyme"/>
    <property type="match status" value="1"/>
</dbReference>
<dbReference type="InterPro" id="IPR017916">
    <property type="entry name" value="SB_dom"/>
</dbReference>
<dbReference type="Proteomes" id="UP001295684">
    <property type="component" value="Unassembled WGS sequence"/>
</dbReference>
<reference evidence="10" key="1">
    <citation type="submission" date="2023-07" db="EMBL/GenBank/DDBJ databases">
        <authorList>
            <consortium name="AG Swart"/>
            <person name="Singh M."/>
            <person name="Singh A."/>
            <person name="Seah K."/>
            <person name="Emmerich C."/>
        </authorList>
    </citation>
    <scope>NUCLEOTIDE SEQUENCE</scope>
    <source>
        <strain evidence="10">DP1</strain>
    </source>
</reference>
<evidence type="ECO:0000256" key="1">
    <source>
        <dbReference type="ARBA" id="ARBA00004177"/>
    </source>
</evidence>
<dbReference type="PROSITE" id="PS51312">
    <property type="entry name" value="SB"/>
    <property type="match status" value="1"/>
</dbReference>
<evidence type="ECO:0000256" key="5">
    <source>
        <dbReference type="ARBA" id="ARBA00022927"/>
    </source>
</evidence>
<keyword evidence="5 7" id="KW-0653">Protein transport</keyword>
<keyword evidence="6" id="KW-0175">Coiled coil</keyword>
<dbReference type="EMBL" id="CAMPGE010013229">
    <property type="protein sequence ID" value="CAI2371972.1"/>
    <property type="molecule type" value="Genomic_DNA"/>
</dbReference>
<comment type="similarity">
    <text evidence="2">Belongs to the ubiquitin-conjugating enzyme family. UEV subfamily.</text>
</comment>
<evidence type="ECO:0000256" key="3">
    <source>
        <dbReference type="ARBA" id="ARBA00022448"/>
    </source>
</evidence>
<dbReference type="Gene3D" id="6.10.140.820">
    <property type="match status" value="1"/>
</dbReference>
<dbReference type="PROSITE" id="PS51322">
    <property type="entry name" value="UEV"/>
    <property type="match status" value="1"/>
</dbReference>
<evidence type="ECO:0000313" key="11">
    <source>
        <dbReference type="Proteomes" id="UP001295684"/>
    </source>
</evidence>
<dbReference type="GO" id="GO:0000813">
    <property type="term" value="C:ESCRT I complex"/>
    <property type="evidence" value="ECO:0007669"/>
    <property type="project" value="TreeGrafter"/>
</dbReference>
<evidence type="ECO:0000256" key="2">
    <source>
        <dbReference type="ARBA" id="ARBA00009594"/>
    </source>
</evidence>
<evidence type="ECO:0000256" key="7">
    <source>
        <dbReference type="PROSITE-ProRule" id="PRU00644"/>
    </source>
</evidence>
<evidence type="ECO:0000259" key="8">
    <source>
        <dbReference type="PROSITE" id="PS51312"/>
    </source>
</evidence>
<evidence type="ECO:0008006" key="12">
    <source>
        <dbReference type="Google" id="ProtNLM"/>
    </source>
</evidence>
<gene>
    <name evidence="10" type="ORF">ECRASSUSDP1_LOCUS13299</name>
</gene>
<evidence type="ECO:0000259" key="9">
    <source>
        <dbReference type="PROSITE" id="PS51322"/>
    </source>
</evidence>
<dbReference type="PANTHER" id="PTHR23306">
    <property type="entry name" value="TUMOR SUSCEPTIBILITY GENE 101 PROTEIN-RELATED"/>
    <property type="match status" value="1"/>
</dbReference>
<dbReference type="GO" id="GO:0015031">
    <property type="term" value="P:protein transport"/>
    <property type="evidence" value="ECO:0007669"/>
    <property type="project" value="UniProtKB-UniRule"/>
</dbReference>
<dbReference type="SUPFAM" id="SSF140111">
    <property type="entry name" value="Endosomal sorting complex assembly domain"/>
    <property type="match status" value="1"/>
</dbReference>
<dbReference type="GO" id="GO:0008333">
    <property type="term" value="P:endosome to lysosome transport"/>
    <property type="evidence" value="ECO:0007669"/>
    <property type="project" value="TreeGrafter"/>
</dbReference>
<keyword evidence="4" id="KW-0967">Endosome</keyword>
<protein>
    <recommendedName>
        <fullName evidence="12">UEV domain-containing protein</fullName>
    </recommendedName>
</protein>
<dbReference type="InterPro" id="IPR008883">
    <property type="entry name" value="UEV_N"/>
</dbReference>
<keyword evidence="11" id="KW-1185">Reference proteome</keyword>
<organism evidence="10 11">
    <name type="scientific">Euplotes crassus</name>
    <dbReference type="NCBI Taxonomy" id="5936"/>
    <lineage>
        <taxon>Eukaryota</taxon>
        <taxon>Sar</taxon>
        <taxon>Alveolata</taxon>
        <taxon>Ciliophora</taxon>
        <taxon>Intramacronucleata</taxon>
        <taxon>Spirotrichea</taxon>
        <taxon>Hypotrichia</taxon>
        <taxon>Euplotida</taxon>
        <taxon>Euplotidae</taxon>
        <taxon>Moneuplotes</taxon>
    </lineage>
</organism>
<feature type="domain" description="UEV" evidence="9">
    <location>
        <begin position="12"/>
        <end position="158"/>
    </location>
</feature>
<accession>A0AAD1UNE0</accession>
<dbReference type="CDD" id="cd11685">
    <property type="entry name" value="UEV_TSG101-like"/>
    <property type="match status" value="1"/>
</dbReference>
<sequence length="384" mass="44001">MAKYHAKYDPTFYHLEACCKSCSYGLYKDTVVQHVLVFLKQFTSFTVTRKDVQFGKSPITKLLCVSGGVPIIYHGADYQIPINIIIPENFPFNGPKVNIGYALDEASASTNPLVKYGNQIICKYLQEWKGNDTQYNLGGLIHNLSKLFSMHPPLGKAGYGVLEQDVIYIHNDDSRPKPQNVIQKQYTKIETPQHIPEETAPQKPGSAPFLSEEAQILQIKEEERQELLKNVKERYKVKHKALKYSKLTFDQGGADCFKASKRYLEDNSEKLKKQSFLLESEIADMEVRVKKMKDFIENNKEKDVSETNIDEFIFATKDGISDSLLEIVSKEQSIEETIDVVKTLFRKKTIDLETYLEKVRDLAEEQFFTLAMKRKLLALLKQSS</sequence>